<feature type="compositionally biased region" description="Low complexity" evidence="3">
    <location>
        <begin position="216"/>
        <end position="232"/>
    </location>
</feature>
<feature type="region of interest" description="Disordered" evidence="3">
    <location>
        <begin position="182"/>
        <end position="238"/>
    </location>
</feature>
<keyword evidence="5" id="KW-1185">Reference proteome</keyword>
<reference evidence="4 5" key="1">
    <citation type="journal article" date="2022" name="bioRxiv">
        <title>Genomics of Preaxostyla Flagellates Illuminates Evolutionary Transitions and the Path Towards Mitochondrial Loss.</title>
        <authorList>
            <person name="Novak L.V.F."/>
            <person name="Treitli S.C."/>
            <person name="Pyrih J."/>
            <person name="Halakuc P."/>
            <person name="Pipaliya S.V."/>
            <person name="Vacek V."/>
            <person name="Brzon O."/>
            <person name="Soukal P."/>
            <person name="Eme L."/>
            <person name="Dacks J.B."/>
            <person name="Karnkowska A."/>
            <person name="Elias M."/>
            <person name="Hampl V."/>
        </authorList>
    </citation>
    <scope>NUCLEOTIDE SEQUENCE [LARGE SCALE GENOMIC DNA]</scope>
    <source>
        <strain evidence="4">NAU3</strain>
        <tissue evidence="4">Gut</tissue>
    </source>
</reference>
<evidence type="ECO:0000313" key="5">
    <source>
        <dbReference type="Proteomes" id="UP001281761"/>
    </source>
</evidence>
<protein>
    <recommendedName>
        <fullName evidence="2">Protein FAM221A</fullName>
    </recommendedName>
</protein>
<organism evidence="4 5">
    <name type="scientific">Blattamonas nauphoetae</name>
    <dbReference type="NCBI Taxonomy" id="2049346"/>
    <lineage>
        <taxon>Eukaryota</taxon>
        <taxon>Metamonada</taxon>
        <taxon>Preaxostyla</taxon>
        <taxon>Oxymonadida</taxon>
        <taxon>Blattamonas</taxon>
    </lineage>
</organism>
<name>A0ABQ9XMZ9_9EUKA</name>
<evidence type="ECO:0000256" key="2">
    <source>
        <dbReference type="ARBA" id="ARBA00039630"/>
    </source>
</evidence>
<accession>A0ABQ9XMZ9</accession>
<dbReference type="Pfam" id="PF14753">
    <property type="entry name" value="FAM221"/>
    <property type="match status" value="1"/>
</dbReference>
<dbReference type="InterPro" id="IPR026755">
    <property type="entry name" value="Fam221a/b"/>
</dbReference>
<evidence type="ECO:0000313" key="4">
    <source>
        <dbReference type="EMBL" id="KAK2951987.1"/>
    </source>
</evidence>
<comment type="caution">
    <text evidence="4">The sequence shown here is derived from an EMBL/GenBank/DDBJ whole genome shotgun (WGS) entry which is preliminary data.</text>
</comment>
<dbReference type="EMBL" id="JARBJD010000110">
    <property type="protein sequence ID" value="KAK2951987.1"/>
    <property type="molecule type" value="Genomic_DNA"/>
</dbReference>
<dbReference type="Proteomes" id="UP001281761">
    <property type="component" value="Unassembled WGS sequence"/>
</dbReference>
<proteinExistence type="inferred from homology"/>
<dbReference type="PANTHER" id="PTHR31214:SF2">
    <property type="entry name" value="PROTEIN FAM221A"/>
    <property type="match status" value="1"/>
</dbReference>
<evidence type="ECO:0000256" key="3">
    <source>
        <dbReference type="SAM" id="MobiDB-lite"/>
    </source>
</evidence>
<comment type="similarity">
    <text evidence="1">Belongs to the FAM221 family.</text>
</comment>
<sequence>MSEHIRVSGSDVAHLDAYINETIAQDQIRTTGPRSEQVHCVWRVPESSKDCKYCGPSARCFCGHTMRSHKLKPGTKIIPCTEPGCKCKCFNYVPSQSNWVAKCQCHHDPMDHIPDGTRKCRKCNCPKFNTTYVCECKRPYDQHKTIIETTTERAVAGRSGGLTFASMLGGGELSIEDKERSKMIADAQKPRSPSPKSSQPVDAYALLMTPHSLYGAPAPATRTRVTAAPKRTVLTRKR</sequence>
<dbReference type="PANTHER" id="PTHR31214">
    <property type="entry name" value="PROTEIN FAM221A-RELATED"/>
    <property type="match status" value="1"/>
</dbReference>
<feature type="compositionally biased region" description="Low complexity" evidence="3">
    <location>
        <begin position="190"/>
        <end position="200"/>
    </location>
</feature>
<evidence type="ECO:0000256" key="1">
    <source>
        <dbReference type="ARBA" id="ARBA00011026"/>
    </source>
</evidence>
<gene>
    <name evidence="4" type="ORF">BLNAU_13087</name>
</gene>